<dbReference type="EC" id="2.7.13.3" evidence="2"/>
<comment type="catalytic activity">
    <reaction evidence="1">
        <text>ATP + protein L-histidine = ADP + protein N-phospho-L-histidine.</text>
        <dbReference type="EC" id="2.7.13.3"/>
    </reaction>
</comment>
<dbReference type="Gene3D" id="3.30.565.10">
    <property type="entry name" value="Histidine kinase-like ATPase, C-terminal domain"/>
    <property type="match status" value="1"/>
</dbReference>
<sequence length="685" mass="73477">MAALIILWSHALAAAAFAALILWRLGVGSAGRQRLLLGALAITACWCWISGLYAGSALSSYAETARNLIWVSLLYSLSARSDERQHGARLVYAAVAAVFGFQCVADALVLVTQSQTSWETAILLRMTAAAGGLVLVHNLYGQAAPTSRTSLRPMMLGLALLWAYDLNLYTVSYLKSSLSGTLIEWRGLALALTSPLFALGARNEDGSRVRLSRAATFQSLSLLAICAYFAVMAVLATATRNSGFDLSGALLIATLAALTVAGMVLLPSARARSWAKVKIAKHLFEHRYDYRTEWLRFTETLGSAGHDAPRMGERVARALADILEAPAALLLTADGAGNLAGSSSWQWDGATPPLAAGPTGAGFWERMESSGRIVEFDALRGGWAEPPEKALATPAWILEDRSIWVGVPLIHHGKLAGLVLLAAPDYRRPLDWEDFDLLRTAGRQAASSLAEAHGQEALSTAQRFEEFNRRFAFILHDVKNLVSQLSLLTRNAERHADNAEFRADMIATLKSSVGKMNDLLARLSPQAGQRPLRPEPQPLGPVLTAAIAAKRRAHDVRLHGDGNVWAQVDAAALEQAVGHLLQNAVEASPLTEPVSLRVTDRGDEIEVAITDKGCGMDGDFIRNRLFKPFASTKASGFGIGTFEARSLILAMGGRIAVDSRPGQGTTFAILLPAAPAAAEPERKIA</sequence>
<dbReference type="AlphaFoldDB" id="A0A6G7YNE5"/>
<evidence type="ECO:0000313" key="10">
    <source>
        <dbReference type="Proteomes" id="UP000503222"/>
    </source>
</evidence>
<dbReference type="InterPro" id="IPR004358">
    <property type="entry name" value="Sig_transdc_His_kin-like_C"/>
</dbReference>
<dbReference type="InterPro" id="IPR050980">
    <property type="entry name" value="2C_sensor_his_kinase"/>
</dbReference>
<organism evidence="9 10">
    <name type="scientific">Sphingomonas piscis</name>
    <dbReference type="NCBI Taxonomy" id="2714943"/>
    <lineage>
        <taxon>Bacteria</taxon>
        <taxon>Pseudomonadati</taxon>
        <taxon>Pseudomonadota</taxon>
        <taxon>Alphaproteobacteria</taxon>
        <taxon>Sphingomonadales</taxon>
        <taxon>Sphingomonadaceae</taxon>
        <taxon>Sphingomonas</taxon>
    </lineage>
</organism>
<feature type="transmembrane region" description="Helical" evidence="7">
    <location>
        <begin position="35"/>
        <end position="54"/>
    </location>
</feature>
<keyword evidence="10" id="KW-1185">Reference proteome</keyword>
<keyword evidence="4" id="KW-0547">Nucleotide-binding</keyword>
<feature type="transmembrane region" description="Helical" evidence="7">
    <location>
        <begin position="6"/>
        <end position="23"/>
    </location>
</feature>
<feature type="transmembrane region" description="Helical" evidence="7">
    <location>
        <begin position="222"/>
        <end position="240"/>
    </location>
</feature>
<evidence type="ECO:0000256" key="2">
    <source>
        <dbReference type="ARBA" id="ARBA00012438"/>
    </source>
</evidence>
<dbReference type="PANTHER" id="PTHR44936">
    <property type="entry name" value="SENSOR PROTEIN CREC"/>
    <property type="match status" value="1"/>
</dbReference>
<dbReference type="PRINTS" id="PR00344">
    <property type="entry name" value="BCTRLSENSOR"/>
</dbReference>
<feature type="domain" description="Histidine kinase" evidence="8">
    <location>
        <begin position="473"/>
        <end position="675"/>
    </location>
</feature>
<dbReference type="SUPFAM" id="SSF55781">
    <property type="entry name" value="GAF domain-like"/>
    <property type="match status" value="1"/>
</dbReference>
<evidence type="ECO:0000256" key="4">
    <source>
        <dbReference type="ARBA" id="ARBA00022741"/>
    </source>
</evidence>
<dbReference type="SMART" id="SM00387">
    <property type="entry name" value="HATPase_c"/>
    <property type="match status" value="1"/>
</dbReference>
<evidence type="ECO:0000256" key="5">
    <source>
        <dbReference type="ARBA" id="ARBA00022777"/>
    </source>
</evidence>
<dbReference type="Pfam" id="PF02518">
    <property type="entry name" value="HATPase_c"/>
    <property type="match status" value="1"/>
</dbReference>
<keyword evidence="6" id="KW-0067">ATP-binding</keyword>
<evidence type="ECO:0000256" key="3">
    <source>
        <dbReference type="ARBA" id="ARBA00022679"/>
    </source>
</evidence>
<dbReference type="KEGG" id="spii:G7077_04430"/>
<evidence type="ECO:0000313" key="9">
    <source>
        <dbReference type="EMBL" id="QIK78262.1"/>
    </source>
</evidence>
<proteinExistence type="predicted"/>
<feature type="transmembrane region" description="Helical" evidence="7">
    <location>
        <begin position="246"/>
        <end position="266"/>
    </location>
</feature>
<reference evidence="9 10" key="1">
    <citation type="submission" date="2020-03" db="EMBL/GenBank/DDBJ databases">
        <title>Sphingomonas sp. nov., isolated from fish.</title>
        <authorList>
            <person name="Hyun D.-W."/>
            <person name="Bae J.-W."/>
        </authorList>
    </citation>
    <scope>NUCLEOTIDE SEQUENCE [LARGE SCALE GENOMIC DNA]</scope>
    <source>
        <strain evidence="9 10">HDW15B</strain>
    </source>
</reference>
<protein>
    <recommendedName>
        <fullName evidence="2">histidine kinase</fullName>
        <ecNumber evidence="2">2.7.13.3</ecNumber>
    </recommendedName>
</protein>
<evidence type="ECO:0000259" key="8">
    <source>
        <dbReference type="PROSITE" id="PS50109"/>
    </source>
</evidence>
<accession>A0A6G7YNE5</accession>
<feature type="transmembrane region" description="Helical" evidence="7">
    <location>
        <begin position="90"/>
        <end position="110"/>
    </location>
</feature>
<dbReference type="InterPro" id="IPR029016">
    <property type="entry name" value="GAF-like_dom_sf"/>
</dbReference>
<feature type="transmembrane region" description="Helical" evidence="7">
    <location>
        <begin position="183"/>
        <end position="201"/>
    </location>
</feature>
<keyword evidence="7" id="KW-0472">Membrane</keyword>
<keyword evidence="7" id="KW-1133">Transmembrane helix</keyword>
<dbReference type="GO" id="GO:0005524">
    <property type="term" value="F:ATP binding"/>
    <property type="evidence" value="ECO:0007669"/>
    <property type="project" value="UniProtKB-KW"/>
</dbReference>
<dbReference type="PANTHER" id="PTHR44936:SF10">
    <property type="entry name" value="SENSOR PROTEIN RSTB"/>
    <property type="match status" value="1"/>
</dbReference>
<evidence type="ECO:0000256" key="6">
    <source>
        <dbReference type="ARBA" id="ARBA00022840"/>
    </source>
</evidence>
<dbReference type="InterPro" id="IPR003594">
    <property type="entry name" value="HATPase_dom"/>
</dbReference>
<keyword evidence="3 9" id="KW-0808">Transferase</keyword>
<dbReference type="Proteomes" id="UP000503222">
    <property type="component" value="Chromosome"/>
</dbReference>
<dbReference type="InterPro" id="IPR036890">
    <property type="entry name" value="HATPase_C_sf"/>
</dbReference>
<name>A0A6G7YNE5_9SPHN</name>
<dbReference type="InterPro" id="IPR014265">
    <property type="entry name" value="XrtA/PrsK"/>
</dbReference>
<evidence type="ECO:0000256" key="1">
    <source>
        <dbReference type="ARBA" id="ARBA00000085"/>
    </source>
</evidence>
<gene>
    <name evidence="9" type="primary">prsK</name>
    <name evidence="9" type="ORF">G7077_04430</name>
</gene>
<keyword evidence="7" id="KW-0812">Transmembrane</keyword>
<dbReference type="SUPFAM" id="SSF55874">
    <property type="entry name" value="ATPase domain of HSP90 chaperone/DNA topoisomerase II/histidine kinase"/>
    <property type="match status" value="1"/>
</dbReference>
<feature type="transmembrane region" description="Helical" evidence="7">
    <location>
        <begin position="153"/>
        <end position="171"/>
    </location>
</feature>
<dbReference type="Gene3D" id="3.30.450.40">
    <property type="match status" value="1"/>
</dbReference>
<dbReference type="Pfam" id="PF01590">
    <property type="entry name" value="GAF"/>
    <property type="match status" value="1"/>
</dbReference>
<dbReference type="GO" id="GO:0004673">
    <property type="term" value="F:protein histidine kinase activity"/>
    <property type="evidence" value="ECO:0007669"/>
    <property type="project" value="UniProtKB-EC"/>
</dbReference>
<feature type="transmembrane region" description="Helical" evidence="7">
    <location>
        <begin position="122"/>
        <end position="141"/>
    </location>
</feature>
<dbReference type="RefSeq" id="WP_166410655.1">
    <property type="nucleotide sequence ID" value="NZ_CP049869.1"/>
</dbReference>
<keyword evidence="5 9" id="KW-0418">Kinase</keyword>
<dbReference type="InterPro" id="IPR003018">
    <property type="entry name" value="GAF"/>
</dbReference>
<dbReference type="InterPro" id="IPR005467">
    <property type="entry name" value="His_kinase_dom"/>
</dbReference>
<dbReference type="EMBL" id="CP049869">
    <property type="protein sequence ID" value="QIK78262.1"/>
    <property type="molecule type" value="Genomic_DNA"/>
</dbReference>
<dbReference type="PROSITE" id="PS50109">
    <property type="entry name" value="HIS_KIN"/>
    <property type="match status" value="1"/>
</dbReference>
<evidence type="ECO:0000256" key="7">
    <source>
        <dbReference type="SAM" id="Phobius"/>
    </source>
</evidence>
<dbReference type="NCBIfam" id="TIGR02916">
    <property type="entry name" value="PEP_his_kin"/>
    <property type="match status" value="1"/>
</dbReference>